<feature type="transmembrane region" description="Helical" evidence="8">
    <location>
        <begin position="86"/>
        <end position="104"/>
    </location>
</feature>
<dbReference type="FunFam" id="1.20.1560.10:FF:000026">
    <property type="entry name" value="Multidrug resistance-associated protein lethal(2)03659"/>
    <property type="match status" value="1"/>
</dbReference>
<dbReference type="GO" id="GO:0140359">
    <property type="term" value="F:ABC-type transporter activity"/>
    <property type="evidence" value="ECO:0007669"/>
    <property type="project" value="InterPro"/>
</dbReference>
<evidence type="ECO:0000256" key="1">
    <source>
        <dbReference type="ARBA" id="ARBA00004141"/>
    </source>
</evidence>
<accession>A0A5E4MJF5</accession>
<evidence type="ECO:0000256" key="8">
    <source>
        <dbReference type="SAM" id="Phobius"/>
    </source>
</evidence>
<evidence type="ECO:0000256" key="6">
    <source>
        <dbReference type="ARBA" id="ARBA00022989"/>
    </source>
</evidence>
<dbReference type="FunFam" id="3.40.50.300:FF:000163">
    <property type="entry name" value="Multidrug resistance-associated protein member 4"/>
    <property type="match status" value="1"/>
</dbReference>
<feature type="domain" description="ABC transmembrane type-1" evidence="10">
    <location>
        <begin position="816"/>
        <end position="1054"/>
    </location>
</feature>
<proteinExistence type="predicted"/>
<evidence type="ECO:0000256" key="4">
    <source>
        <dbReference type="ARBA" id="ARBA00022741"/>
    </source>
</evidence>
<keyword evidence="3 8" id="KW-0812">Transmembrane</keyword>
<feature type="domain" description="ABC transporter" evidence="9">
    <location>
        <begin position="443"/>
        <end position="666"/>
    </location>
</feature>
<evidence type="ECO:0000259" key="10">
    <source>
        <dbReference type="PROSITE" id="PS50929"/>
    </source>
</evidence>
<dbReference type="InterPro" id="IPR027417">
    <property type="entry name" value="P-loop_NTPase"/>
</dbReference>
<evidence type="ECO:0000313" key="12">
    <source>
        <dbReference type="Proteomes" id="UP000325440"/>
    </source>
</evidence>
<evidence type="ECO:0000313" key="11">
    <source>
        <dbReference type="EMBL" id="VVC32362.1"/>
    </source>
</evidence>
<dbReference type="SMART" id="SM00382">
    <property type="entry name" value="AAA"/>
    <property type="match status" value="2"/>
</dbReference>
<dbReference type="GO" id="GO:0016887">
    <property type="term" value="F:ATP hydrolysis activity"/>
    <property type="evidence" value="ECO:0007669"/>
    <property type="project" value="InterPro"/>
</dbReference>
<evidence type="ECO:0000256" key="2">
    <source>
        <dbReference type="ARBA" id="ARBA00022448"/>
    </source>
</evidence>
<dbReference type="Pfam" id="PF00005">
    <property type="entry name" value="ABC_tran"/>
    <property type="match status" value="2"/>
</dbReference>
<dbReference type="PROSITE" id="PS50929">
    <property type="entry name" value="ABC_TM1F"/>
    <property type="match status" value="2"/>
</dbReference>
<keyword evidence="7 8" id="KW-0472">Membrane</keyword>
<gene>
    <name evidence="11" type="ORF">CINCED_3A001687</name>
</gene>
<dbReference type="Gene3D" id="1.20.1560.10">
    <property type="entry name" value="ABC transporter type 1, transmembrane domain"/>
    <property type="match status" value="2"/>
</dbReference>
<organism evidence="11 12">
    <name type="scientific">Cinara cedri</name>
    <dbReference type="NCBI Taxonomy" id="506608"/>
    <lineage>
        <taxon>Eukaryota</taxon>
        <taxon>Metazoa</taxon>
        <taxon>Ecdysozoa</taxon>
        <taxon>Arthropoda</taxon>
        <taxon>Hexapoda</taxon>
        <taxon>Insecta</taxon>
        <taxon>Pterygota</taxon>
        <taxon>Neoptera</taxon>
        <taxon>Paraneoptera</taxon>
        <taxon>Hemiptera</taxon>
        <taxon>Sternorrhyncha</taxon>
        <taxon>Aphidomorpha</taxon>
        <taxon>Aphidoidea</taxon>
        <taxon>Aphididae</taxon>
        <taxon>Lachninae</taxon>
        <taxon>Cinara</taxon>
    </lineage>
</organism>
<dbReference type="FunFam" id="3.40.50.300:FF:000482">
    <property type="entry name" value="Multidrug resistance-associated protein member 4"/>
    <property type="match status" value="1"/>
</dbReference>
<dbReference type="FunFam" id="1.20.1560.10:FF:000014">
    <property type="entry name" value="Multidrug resistance-associated protein member 4"/>
    <property type="match status" value="1"/>
</dbReference>
<dbReference type="SUPFAM" id="SSF52540">
    <property type="entry name" value="P-loop containing nucleoside triphosphate hydrolases"/>
    <property type="match status" value="2"/>
</dbReference>
<dbReference type="InterPro" id="IPR011527">
    <property type="entry name" value="ABC1_TM_dom"/>
</dbReference>
<feature type="transmembrane region" description="Helical" evidence="8">
    <location>
        <begin position="816"/>
        <end position="840"/>
    </location>
</feature>
<dbReference type="GO" id="GO:0016020">
    <property type="term" value="C:membrane"/>
    <property type="evidence" value="ECO:0007669"/>
    <property type="project" value="UniProtKB-SubCell"/>
</dbReference>
<dbReference type="PROSITE" id="PS00211">
    <property type="entry name" value="ABC_TRANSPORTER_1"/>
    <property type="match status" value="2"/>
</dbReference>
<reference evidence="11 12" key="1">
    <citation type="submission" date="2019-08" db="EMBL/GenBank/DDBJ databases">
        <authorList>
            <person name="Alioto T."/>
            <person name="Alioto T."/>
            <person name="Gomez Garrido J."/>
        </authorList>
    </citation>
    <scope>NUCLEOTIDE SEQUENCE [LARGE SCALE GENOMIC DNA]</scope>
</reference>
<feature type="transmembrane region" description="Helical" evidence="8">
    <location>
        <begin position="217"/>
        <end position="236"/>
    </location>
</feature>
<dbReference type="InterPro" id="IPR036640">
    <property type="entry name" value="ABC1_TM_sf"/>
</dbReference>
<keyword evidence="6 8" id="KW-1133">Transmembrane helix</keyword>
<dbReference type="InterPro" id="IPR050173">
    <property type="entry name" value="ABC_transporter_C-like"/>
</dbReference>
<dbReference type="InterPro" id="IPR003593">
    <property type="entry name" value="AAA+_ATPase"/>
</dbReference>
<dbReference type="Gene3D" id="3.40.50.300">
    <property type="entry name" value="P-loop containing nucleotide triphosphate hydrolases"/>
    <property type="match status" value="2"/>
</dbReference>
<dbReference type="EMBL" id="CABPRJ010000955">
    <property type="protein sequence ID" value="VVC32362.1"/>
    <property type="molecule type" value="Genomic_DNA"/>
</dbReference>
<dbReference type="PROSITE" id="PS50893">
    <property type="entry name" value="ABC_TRANSPORTER_2"/>
    <property type="match status" value="2"/>
</dbReference>
<evidence type="ECO:0000259" key="9">
    <source>
        <dbReference type="PROSITE" id="PS50893"/>
    </source>
</evidence>
<dbReference type="PANTHER" id="PTHR24223">
    <property type="entry name" value="ATP-BINDING CASSETTE SUB-FAMILY C"/>
    <property type="match status" value="1"/>
</dbReference>
<dbReference type="Proteomes" id="UP000325440">
    <property type="component" value="Unassembled WGS sequence"/>
</dbReference>
<feature type="transmembrane region" description="Helical" evidence="8">
    <location>
        <begin position="329"/>
        <end position="348"/>
    </location>
</feature>
<evidence type="ECO:0000256" key="3">
    <source>
        <dbReference type="ARBA" id="ARBA00022692"/>
    </source>
</evidence>
<dbReference type="InterPro" id="IPR017871">
    <property type="entry name" value="ABC_transporter-like_CS"/>
</dbReference>
<name>A0A5E4MJF5_9HEMI</name>
<dbReference type="CDD" id="cd03244">
    <property type="entry name" value="ABCC_MRP_domain2"/>
    <property type="match status" value="1"/>
</dbReference>
<dbReference type="PANTHER" id="PTHR24223:SF324">
    <property type="entry name" value="LD17001P"/>
    <property type="match status" value="1"/>
</dbReference>
<sequence>MYRLITDSDKVEQRPQHPRANANIFEIFTFSWMLNLFKTGRRKGFKENDLYTTLSEHTSSSLGNELEKRWKVELVNAKTANRKPSLLKVLINMFGSTLLFYGSIQTVVEMILRISRPLLIGGLLSYFTPVESNQIDKSEAFIYAFGLLLNMLSFLLMHRYVQMEMEHSGMKIRVACCSAIYRKALRLSKLSLEETTVGQMINLLSNDVNRFDMAFKFLNFLWIGPLGAIVITYFMWQEIGISSLFGVFTVLMIIPLQVWLGKKTSEFRLKTAPKTDERVKLMNEIIVGIQVIKMYTWEKMFAFLVQYFRKMEIREIRGASYIRYILQSFKIFHTRFALFISILVYIILGNNINTQKVFIIISYYNILMTTMTGLFPESVGSTAEMLISVQRIQAFLLYDEQYHQSTLSIKSENESNNDVKNGEKDKTKNGEKYIKQPCINFGINVSNASAKWLPNQTENSINNINLTVVPSQLVAIIGPVGAGKSSLIQAILRELPLSKGSISIYGVISYASQEPWLFNGSIKQNIIFSSSLDKERYLQVIKVCALESDLLKLPYGDRTIVGERGVSLSGGQRARINLARAVYKKADIYILDDPLTAVDACVGKHLFNKCINGYLKEKICILVTHQIQYLKRVEKIVLMENASIVSEGSYQELQSGNLDFFKSLESTEKSKITYEDQDVFDKDEVTLNPLPVFSRSNSHHSISTSMGENKLSQIQSEPVEVIETRCSGNVSPRVYLSYIFAGGSVFKILFLLFICIFTQMLSTGGDYWISYWVNLEDHVFRNTGYISTTFSGPINNESLSDSLLWWSVSRKLCIEVYVSINIMVLVVILIRCIVFVSFFTKSSMNLHNSMFDSITRASMLFFSSNSSGRILNRFTKDIGAIDERLPTPLINFINIGLSLIGTLVVVGIINVYLLIPTFFIGIFCAYIAMYYLSTSRSLKRLEGVSRSPVFTHFNETLKGLITIRAFKAEIVLSKEFDEHQDLHSSAWYLYIASNNAFGFVFDFILLIYLSILMFSFLNIDSDTFGGNVGLVITQALNLMGNIQYGIRQSAELENQMTSVERVLEYTNVPQEAPLESSLDKKPPKEWPSRGQIVFQNLCLRYSLDSPYILKNISIKIQPMEKIGIVGRTGAGKSSLIHALFRLALNDGSIIIDGIEIHQLGLHDLRSKLSIIPQDSVLFSGTIRKNLDPFNEYSDHVLWNILEEVQLKDIVEDLPVGLNAKISEGGSNFSVGQKQLLCLARSILRNKKILILDEATANVDPKTDSLIQNIIKKKFQSCTILRIAHRLNTIMDSDKVLVMDAGKVVEFGHPNNLLANKDGFFYKMIDQTYSKEKDTS</sequence>
<keyword evidence="5" id="KW-0067">ATP-binding</keyword>
<evidence type="ECO:0000256" key="5">
    <source>
        <dbReference type="ARBA" id="ARBA00022840"/>
    </source>
</evidence>
<feature type="transmembrane region" description="Helical" evidence="8">
    <location>
        <begin position="996"/>
        <end position="1017"/>
    </location>
</feature>
<feature type="transmembrane region" description="Helical" evidence="8">
    <location>
        <begin position="140"/>
        <end position="161"/>
    </location>
</feature>
<dbReference type="InterPro" id="IPR003439">
    <property type="entry name" value="ABC_transporter-like_ATP-bd"/>
</dbReference>
<feature type="transmembrane region" description="Helical" evidence="8">
    <location>
        <begin position="915"/>
        <end position="932"/>
    </location>
</feature>
<dbReference type="SUPFAM" id="SSF90123">
    <property type="entry name" value="ABC transporter transmembrane region"/>
    <property type="match status" value="2"/>
</dbReference>
<keyword evidence="12" id="KW-1185">Reference proteome</keyword>
<dbReference type="GO" id="GO:0005524">
    <property type="term" value="F:ATP binding"/>
    <property type="evidence" value="ECO:0007669"/>
    <property type="project" value="UniProtKB-KW"/>
</dbReference>
<keyword evidence="4" id="KW-0547">Nucleotide-binding</keyword>
<dbReference type="CDD" id="cd03250">
    <property type="entry name" value="ABCC_MRP_domain1"/>
    <property type="match status" value="1"/>
</dbReference>
<evidence type="ECO:0000256" key="7">
    <source>
        <dbReference type="ARBA" id="ARBA00023136"/>
    </source>
</evidence>
<feature type="domain" description="ABC transporter" evidence="9">
    <location>
        <begin position="1092"/>
        <end position="1325"/>
    </location>
</feature>
<protein>
    <submittedName>
        <fullName evidence="11">ABC transporter type 1, transmembrane domain,AAA+ ATPase domain,P-loop containing nucleoside</fullName>
    </submittedName>
</protein>
<feature type="domain" description="ABC transmembrane type-1" evidence="10">
    <location>
        <begin position="106"/>
        <end position="376"/>
    </location>
</feature>
<feature type="transmembrane region" description="Helical" evidence="8">
    <location>
        <begin position="889"/>
        <end position="909"/>
    </location>
</feature>
<feature type="transmembrane region" description="Helical" evidence="8">
    <location>
        <begin position="243"/>
        <end position="260"/>
    </location>
</feature>
<keyword evidence="2" id="KW-0813">Transport</keyword>
<comment type="subcellular location">
    <subcellularLocation>
        <location evidence="1">Membrane</location>
        <topology evidence="1">Multi-pass membrane protein</topology>
    </subcellularLocation>
</comment>
<feature type="transmembrane region" description="Helical" evidence="8">
    <location>
        <begin position="735"/>
        <end position="761"/>
    </location>
</feature>
<dbReference type="Pfam" id="PF00664">
    <property type="entry name" value="ABC_membrane"/>
    <property type="match status" value="2"/>
</dbReference>
<dbReference type="OrthoDB" id="6500128at2759"/>